<dbReference type="AlphaFoldDB" id="A0A0L0FFZ0"/>
<dbReference type="Proteomes" id="UP000054560">
    <property type="component" value="Unassembled WGS sequence"/>
</dbReference>
<feature type="region of interest" description="Disordered" evidence="2">
    <location>
        <begin position="1"/>
        <end position="239"/>
    </location>
</feature>
<sequence length="623" mass="68683">DISNDAAALERGMEAVERAPQDPVEAPESPQATMATDAKANAAKATQVKGNTKPRKRLVRRSQVTQDSDSEDAREDDQSTKNSAVPVMEESTQTTRGRPKRRLQRRAPVQDTPDLTDSESESGDIGDKGRKSQPKDSQLSGGESGSESEADERRGVRNDKKASTQTRTKKRQPKSTATTRPKRNTQSRVEVQPDNDSESAAEASAIDELEDAGIDKKVRGRNKYPTMNETTDTSIRKGKEVEDVDQGLRSAFADVWEGHAEAIKWLKEEMGDIRTMQQSNLDSPDDNIELFPLEDFQEKALADKAFNAMLRCLSYNPPDDQCEYWHYKNGTDISKDYTALQTLVEAAENSTGDSNSTQTASIKSTADEKKANKSRATATQPRTSAKVDNKPKQRLRRGARTKRAAEESDKSDKSDSENESLLASALTNGRRSKKAKVYVGGDKRKNKKTTTKPKNIDNGTDETEPILRGKRKRKDADHEKTQAEANDSESGEDSDSSDSQGDATKKPKRAVGTQSGSESYDMSIMKPKASTKNATVERKADSTSVDTNESNGSPQREDAEKVMPASKKRVLLRRVKKASESSEDDDGNRSQEEKSSETPSADQQTGKRIASRQVMDDSDEDDE</sequence>
<feature type="compositionally biased region" description="Basic and acidic residues" evidence="2">
    <location>
        <begin position="403"/>
        <end position="416"/>
    </location>
</feature>
<feature type="compositionally biased region" description="Polar residues" evidence="2">
    <location>
        <begin position="542"/>
        <end position="554"/>
    </location>
</feature>
<keyword evidence="5" id="KW-1185">Reference proteome</keyword>
<feature type="compositionally biased region" description="Acidic residues" evidence="2">
    <location>
        <begin position="114"/>
        <end position="124"/>
    </location>
</feature>
<name>A0A0L0FFZ0_9EUKA</name>
<comment type="similarity">
    <text evidence="1">Belongs to the timeless family.</text>
</comment>
<feature type="compositionally biased region" description="Basic and acidic residues" evidence="2">
    <location>
        <begin position="11"/>
        <end position="20"/>
    </location>
</feature>
<organism evidence="4 5">
    <name type="scientific">Sphaeroforma arctica JP610</name>
    <dbReference type="NCBI Taxonomy" id="667725"/>
    <lineage>
        <taxon>Eukaryota</taxon>
        <taxon>Ichthyosporea</taxon>
        <taxon>Ichthyophonida</taxon>
        <taxon>Sphaeroforma</taxon>
    </lineage>
</organism>
<evidence type="ECO:0000256" key="2">
    <source>
        <dbReference type="SAM" id="MobiDB-lite"/>
    </source>
</evidence>
<feature type="compositionally biased region" description="Acidic residues" evidence="2">
    <location>
        <begin position="486"/>
        <end position="496"/>
    </location>
</feature>
<reference evidence="4 5" key="1">
    <citation type="submission" date="2011-02" db="EMBL/GenBank/DDBJ databases">
        <title>The Genome Sequence of Sphaeroforma arctica JP610.</title>
        <authorList>
            <consortium name="The Broad Institute Genome Sequencing Platform"/>
            <person name="Russ C."/>
            <person name="Cuomo C."/>
            <person name="Young S.K."/>
            <person name="Zeng Q."/>
            <person name="Gargeya S."/>
            <person name="Alvarado L."/>
            <person name="Berlin A."/>
            <person name="Chapman S.B."/>
            <person name="Chen Z."/>
            <person name="Freedman E."/>
            <person name="Gellesch M."/>
            <person name="Goldberg J."/>
            <person name="Griggs A."/>
            <person name="Gujja S."/>
            <person name="Heilman E."/>
            <person name="Heiman D."/>
            <person name="Howarth C."/>
            <person name="Mehta T."/>
            <person name="Neiman D."/>
            <person name="Pearson M."/>
            <person name="Roberts A."/>
            <person name="Saif S."/>
            <person name="Shea T."/>
            <person name="Shenoy N."/>
            <person name="Sisk P."/>
            <person name="Stolte C."/>
            <person name="Sykes S."/>
            <person name="White J."/>
            <person name="Yandava C."/>
            <person name="Burger G."/>
            <person name="Gray M.W."/>
            <person name="Holland P.W.H."/>
            <person name="King N."/>
            <person name="Lang F.B.F."/>
            <person name="Roger A.J."/>
            <person name="Ruiz-Trillo I."/>
            <person name="Haas B."/>
            <person name="Nusbaum C."/>
            <person name="Birren B."/>
        </authorList>
    </citation>
    <scope>NUCLEOTIDE SEQUENCE [LARGE SCALE GENOMIC DNA]</scope>
    <source>
        <strain evidence="4 5">JP610</strain>
    </source>
</reference>
<proteinExistence type="inferred from homology"/>
<dbReference type="GeneID" id="25912293"/>
<protein>
    <recommendedName>
        <fullName evidence="3">Timeless C-terminal domain-containing protein</fullName>
    </recommendedName>
</protein>
<dbReference type="RefSeq" id="XP_014149594.1">
    <property type="nucleotide sequence ID" value="XM_014294119.1"/>
</dbReference>
<dbReference type="Pfam" id="PF05029">
    <property type="entry name" value="TIMELESS_C"/>
    <property type="match status" value="1"/>
</dbReference>
<evidence type="ECO:0000313" key="5">
    <source>
        <dbReference type="Proteomes" id="UP000054560"/>
    </source>
</evidence>
<feature type="region of interest" description="Disordered" evidence="2">
    <location>
        <begin position="347"/>
        <end position="623"/>
    </location>
</feature>
<feature type="compositionally biased region" description="Basic and acidic residues" evidence="2">
    <location>
        <begin position="125"/>
        <end position="134"/>
    </location>
</feature>
<feature type="compositionally biased region" description="Polar residues" evidence="2">
    <location>
        <begin position="597"/>
        <end position="606"/>
    </location>
</feature>
<feature type="compositionally biased region" description="Low complexity" evidence="2">
    <location>
        <begin position="32"/>
        <end position="49"/>
    </location>
</feature>
<dbReference type="EMBL" id="KQ243471">
    <property type="protein sequence ID" value="KNC75692.1"/>
    <property type="molecule type" value="Genomic_DNA"/>
</dbReference>
<feature type="compositionally biased region" description="Polar residues" evidence="2">
    <location>
        <begin position="348"/>
        <end position="364"/>
    </location>
</feature>
<accession>A0A0L0FFZ0</accession>
<feature type="domain" description="Timeless C-terminal" evidence="3">
    <location>
        <begin position="257"/>
        <end position="325"/>
    </location>
</feature>
<evidence type="ECO:0000313" key="4">
    <source>
        <dbReference type="EMBL" id="KNC75692.1"/>
    </source>
</evidence>
<feature type="compositionally biased region" description="Basic and acidic residues" evidence="2">
    <location>
        <begin position="151"/>
        <end position="162"/>
    </location>
</feature>
<feature type="compositionally biased region" description="Basic and acidic residues" evidence="2">
    <location>
        <begin position="587"/>
        <end position="596"/>
    </location>
</feature>
<evidence type="ECO:0000259" key="3">
    <source>
        <dbReference type="Pfam" id="PF05029"/>
    </source>
</evidence>
<feature type="compositionally biased region" description="Acidic residues" evidence="2">
    <location>
        <begin position="193"/>
        <end position="212"/>
    </location>
</feature>
<feature type="compositionally biased region" description="Basic residues" evidence="2">
    <location>
        <begin position="392"/>
        <end position="402"/>
    </location>
</feature>
<evidence type="ECO:0000256" key="1">
    <source>
        <dbReference type="ARBA" id="ARBA00008174"/>
    </source>
</evidence>
<feature type="compositionally biased region" description="Polar residues" evidence="2">
    <location>
        <begin position="374"/>
        <end position="383"/>
    </location>
</feature>
<feature type="non-terminal residue" evidence="4">
    <location>
        <position position="1"/>
    </location>
</feature>
<dbReference type="InterPro" id="IPR007725">
    <property type="entry name" value="TIMELESS_C"/>
</dbReference>
<gene>
    <name evidence="4" type="ORF">SARC_11789</name>
</gene>
<feature type="compositionally biased region" description="Basic residues" evidence="2">
    <location>
        <begin position="566"/>
        <end position="576"/>
    </location>
</feature>